<evidence type="ECO:0000313" key="2">
    <source>
        <dbReference type="EMBL" id="OIJ11484.1"/>
    </source>
</evidence>
<feature type="transmembrane region" description="Helical" evidence="1">
    <location>
        <begin position="135"/>
        <end position="155"/>
    </location>
</feature>
<evidence type="ECO:0000313" key="3">
    <source>
        <dbReference type="Proteomes" id="UP000180098"/>
    </source>
</evidence>
<dbReference type="AlphaFoldDB" id="A0A1S2LGP7"/>
<gene>
    <name evidence="2" type="ORF">BKP35_12130</name>
</gene>
<keyword evidence="1" id="KW-0472">Membrane</keyword>
<keyword evidence="1" id="KW-0812">Transmembrane</keyword>
<feature type="transmembrane region" description="Helical" evidence="1">
    <location>
        <begin position="175"/>
        <end position="196"/>
    </location>
</feature>
<accession>A0A1S2LGP7</accession>
<evidence type="ECO:0008006" key="4">
    <source>
        <dbReference type="Google" id="ProtNLM"/>
    </source>
</evidence>
<organism evidence="2 3">
    <name type="scientific">Anaerobacillus arseniciselenatis</name>
    <dbReference type="NCBI Taxonomy" id="85682"/>
    <lineage>
        <taxon>Bacteria</taxon>
        <taxon>Bacillati</taxon>
        <taxon>Bacillota</taxon>
        <taxon>Bacilli</taxon>
        <taxon>Bacillales</taxon>
        <taxon>Bacillaceae</taxon>
        <taxon>Anaerobacillus</taxon>
    </lineage>
</organism>
<dbReference type="EMBL" id="MLQQ01000027">
    <property type="protein sequence ID" value="OIJ11484.1"/>
    <property type="molecule type" value="Genomic_DNA"/>
</dbReference>
<keyword evidence="1" id="KW-1133">Transmembrane helix</keyword>
<dbReference type="RefSeq" id="WP_071313624.1">
    <property type="nucleotide sequence ID" value="NZ_MLQQ01000027.1"/>
</dbReference>
<dbReference type="Proteomes" id="UP000180098">
    <property type="component" value="Unassembled WGS sequence"/>
</dbReference>
<feature type="transmembrane region" description="Helical" evidence="1">
    <location>
        <begin position="5"/>
        <end position="25"/>
    </location>
</feature>
<comment type="caution">
    <text evidence="2">The sequence shown here is derived from an EMBL/GenBank/DDBJ whole genome shotgun (WGS) entry which is preliminary data.</text>
</comment>
<evidence type="ECO:0000256" key="1">
    <source>
        <dbReference type="SAM" id="Phobius"/>
    </source>
</evidence>
<proteinExistence type="predicted"/>
<reference evidence="2 3" key="1">
    <citation type="submission" date="2016-10" db="EMBL/GenBank/DDBJ databases">
        <title>Draft genome sequences of four alkaliphilic bacteria belonging to the Anaerobacillus genus.</title>
        <authorList>
            <person name="Bassil N.M."/>
            <person name="Lloyd J.R."/>
        </authorList>
    </citation>
    <scope>NUCLEOTIDE SEQUENCE [LARGE SCALE GENOMIC DNA]</scope>
    <source>
        <strain evidence="2 3">DSM 15340</strain>
    </source>
</reference>
<name>A0A1S2LGP7_9BACI</name>
<protein>
    <recommendedName>
        <fullName evidence="4">MotA/TolQ/ExbB proton channel domain-containing protein</fullName>
    </recommendedName>
</protein>
<sequence>MKEKVLIIFFRYIFPMLILFLMSYISMFLSFGGYILVSSIYIVLNYYLIVYIFQFGYSSKIKSKNSLYTWLDSLEGGTDLLNQLFSKSLKSKDVLVNLEQAYLTLNHYTKYDHKKLKLLRGYYKVLSEEGPLDKFYSTVHAVIIGVAIWGINKGIVLEIARYSGDTRIIGVEPNFITILNIITFFTIGILFTSVIIKDYYLGKKRKKLIIEIIDICIEENKS</sequence>
<keyword evidence="3" id="KW-1185">Reference proteome</keyword>
<feature type="transmembrane region" description="Helical" evidence="1">
    <location>
        <begin position="31"/>
        <end position="53"/>
    </location>
</feature>